<dbReference type="InterPro" id="IPR001683">
    <property type="entry name" value="PX_dom"/>
</dbReference>
<evidence type="ECO:0000256" key="7">
    <source>
        <dbReference type="ARBA" id="ARBA00033728"/>
    </source>
</evidence>
<name>A0A6A5S9Z1_9PLEO</name>
<dbReference type="OrthoDB" id="10254720at2759"/>
<dbReference type="GO" id="GO:0005774">
    <property type="term" value="C:vacuolar membrane"/>
    <property type="evidence" value="ECO:0007669"/>
    <property type="project" value="UniProtKB-SubCell"/>
</dbReference>
<dbReference type="GO" id="GO:0032266">
    <property type="term" value="F:phosphatidylinositol-3-phosphate binding"/>
    <property type="evidence" value="ECO:0007669"/>
    <property type="project" value="InterPro"/>
</dbReference>
<feature type="region of interest" description="Disordered" evidence="10">
    <location>
        <begin position="1"/>
        <end position="32"/>
    </location>
</feature>
<dbReference type="SMART" id="SM00312">
    <property type="entry name" value="PX"/>
    <property type="match status" value="1"/>
</dbReference>
<protein>
    <recommendedName>
        <fullName evidence="8">Endosomal/vacuolar adapter protein YPT35</fullName>
    </recommendedName>
    <alternativeName>
        <fullName evidence="9">PX domain-containing protein YPT35</fullName>
    </alternativeName>
</protein>
<proteinExistence type="inferred from homology"/>
<dbReference type="Proteomes" id="UP000800038">
    <property type="component" value="Unassembled WGS sequence"/>
</dbReference>
<evidence type="ECO:0000256" key="8">
    <source>
        <dbReference type="ARBA" id="ARBA00033774"/>
    </source>
</evidence>
<evidence type="ECO:0000313" key="13">
    <source>
        <dbReference type="Proteomes" id="UP000800038"/>
    </source>
</evidence>
<evidence type="ECO:0000256" key="3">
    <source>
        <dbReference type="ARBA" id="ARBA00007426"/>
    </source>
</evidence>
<dbReference type="PANTHER" id="PTHR10555">
    <property type="entry name" value="SORTING NEXIN"/>
    <property type="match status" value="1"/>
</dbReference>
<evidence type="ECO:0000259" key="11">
    <source>
        <dbReference type="PROSITE" id="PS50195"/>
    </source>
</evidence>
<evidence type="ECO:0000256" key="4">
    <source>
        <dbReference type="ARBA" id="ARBA00022554"/>
    </source>
</evidence>
<keyword evidence="6" id="KW-0472">Membrane</keyword>
<accession>A0A6A5S9Z1</accession>
<evidence type="ECO:0000313" key="12">
    <source>
        <dbReference type="EMBL" id="KAF1936733.1"/>
    </source>
</evidence>
<gene>
    <name evidence="12" type="ORF">EJ02DRAFT_459267</name>
</gene>
<dbReference type="Gene3D" id="3.30.1520.10">
    <property type="entry name" value="Phox-like domain"/>
    <property type="match status" value="1"/>
</dbReference>
<comment type="similarity">
    <text evidence="3">Belongs to the YPT35 family.</text>
</comment>
<dbReference type="CDD" id="cd07280">
    <property type="entry name" value="PX_YPT35"/>
    <property type="match status" value="1"/>
</dbReference>
<dbReference type="InterPro" id="IPR036871">
    <property type="entry name" value="PX_dom_sf"/>
</dbReference>
<comment type="subcellular location">
    <subcellularLocation>
        <location evidence="2">Endosome</location>
    </subcellularLocation>
    <subcellularLocation>
        <location evidence="1">Vacuole membrane</location>
        <topology evidence="1">Peripheral membrane protein</topology>
    </subcellularLocation>
</comment>
<dbReference type="SUPFAM" id="SSF64268">
    <property type="entry name" value="PX domain"/>
    <property type="match status" value="1"/>
</dbReference>
<reference evidence="12" key="1">
    <citation type="journal article" date="2020" name="Stud. Mycol.">
        <title>101 Dothideomycetes genomes: a test case for predicting lifestyles and emergence of pathogens.</title>
        <authorList>
            <person name="Haridas S."/>
            <person name="Albert R."/>
            <person name="Binder M."/>
            <person name="Bloem J."/>
            <person name="Labutti K."/>
            <person name="Salamov A."/>
            <person name="Andreopoulos B."/>
            <person name="Baker S."/>
            <person name="Barry K."/>
            <person name="Bills G."/>
            <person name="Bluhm B."/>
            <person name="Cannon C."/>
            <person name="Castanera R."/>
            <person name="Culley D."/>
            <person name="Daum C."/>
            <person name="Ezra D."/>
            <person name="Gonzalez J."/>
            <person name="Henrissat B."/>
            <person name="Kuo A."/>
            <person name="Liang C."/>
            <person name="Lipzen A."/>
            <person name="Lutzoni F."/>
            <person name="Magnuson J."/>
            <person name="Mondo S."/>
            <person name="Nolan M."/>
            <person name="Ohm R."/>
            <person name="Pangilinan J."/>
            <person name="Park H.-J."/>
            <person name="Ramirez L."/>
            <person name="Alfaro M."/>
            <person name="Sun H."/>
            <person name="Tritt A."/>
            <person name="Yoshinaga Y."/>
            <person name="Zwiers L.-H."/>
            <person name="Turgeon B."/>
            <person name="Goodwin S."/>
            <person name="Spatafora J."/>
            <person name="Crous P."/>
            <person name="Grigoriev I."/>
        </authorList>
    </citation>
    <scope>NUCLEOTIDE SEQUENCE</scope>
    <source>
        <strain evidence="12">CBS 161.51</strain>
    </source>
</reference>
<comment type="function">
    <text evidence="7">Recruits the lipid transfer protein VPS13 to endosomal and vacuolar membranes.</text>
</comment>
<evidence type="ECO:0000256" key="9">
    <source>
        <dbReference type="ARBA" id="ARBA00033785"/>
    </source>
</evidence>
<dbReference type="GO" id="GO:0010008">
    <property type="term" value="C:endosome membrane"/>
    <property type="evidence" value="ECO:0007669"/>
    <property type="project" value="UniProtKB-SubCell"/>
</dbReference>
<evidence type="ECO:0000256" key="2">
    <source>
        <dbReference type="ARBA" id="ARBA00004177"/>
    </source>
</evidence>
<dbReference type="EMBL" id="ML976172">
    <property type="protein sequence ID" value="KAF1936733.1"/>
    <property type="molecule type" value="Genomic_DNA"/>
</dbReference>
<dbReference type="AlphaFoldDB" id="A0A6A5S9Z1"/>
<feature type="domain" description="PX" evidence="11">
    <location>
        <begin position="79"/>
        <end position="189"/>
    </location>
</feature>
<evidence type="ECO:0000256" key="10">
    <source>
        <dbReference type="SAM" id="MobiDB-lite"/>
    </source>
</evidence>
<evidence type="ECO:0000256" key="6">
    <source>
        <dbReference type="ARBA" id="ARBA00023136"/>
    </source>
</evidence>
<dbReference type="PROSITE" id="PS50195">
    <property type="entry name" value="PX"/>
    <property type="match status" value="1"/>
</dbReference>
<evidence type="ECO:0000256" key="5">
    <source>
        <dbReference type="ARBA" id="ARBA00022753"/>
    </source>
</evidence>
<evidence type="ECO:0000256" key="1">
    <source>
        <dbReference type="ARBA" id="ARBA00004148"/>
    </source>
</evidence>
<dbReference type="Pfam" id="PF00787">
    <property type="entry name" value="PX"/>
    <property type="match status" value="1"/>
</dbReference>
<keyword evidence="4" id="KW-0926">Vacuole</keyword>
<organism evidence="12 13">
    <name type="scientific">Clathrospora elynae</name>
    <dbReference type="NCBI Taxonomy" id="706981"/>
    <lineage>
        <taxon>Eukaryota</taxon>
        <taxon>Fungi</taxon>
        <taxon>Dikarya</taxon>
        <taxon>Ascomycota</taxon>
        <taxon>Pezizomycotina</taxon>
        <taxon>Dothideomycetes</taxon>
        <taxon>Pleosporomycetidae</taxon>
        <taxon>Pleosporales</taxon>
        <taxon>Diademaceae</taxon>
        <taxon>Clathrospora</taxon>
    </lineage>
</organism>
<keyword evidence="5" id="KW-0967">Endosome</keyword>
<sequence length="189" mass="21186">MEPASLETVSQPSPSPTCDGANPATPERSSVVPPYWQRHERHASYISTYSTENERPTPIGLEDHTDEGSEHCKVLWAKGVTIDDFVVVSGTAPGLGAYVVWNCTVETLDGGPMKIRKRYSEFEELRVKLVQTFPQAVGSMPQFPPKSVISRFRPRFLERRKHGLSYFLNCILLNPEFAGSPVLKEFLFS</sequence>
<dbReference type="PANTHER" id="PTHR10555:SF170">
    <property type="entry name" value="FI18122P1"/>
    <property type="match status" value="1"/>
</dbReference>
<keyword evidence="13" id="KW-1185">Reference proteome</keyword>
<dbReference type="InterPro" id="IPR037917">
    <property type="entry name" value="Ypt35_PX"/>
</dbReference>